<organism evidence="2 3">
    <name type="scientific">SAR86 cluster bacterium</name>
    <dbReference type="NCBI Taxonomy" id="2030880"/>
    <lineage>
        <taxon>Bacteria</taxon>
        <taxon>Pseudomonadati</taxon>
        <taxon>Pseudomonadota</taxon>
        <taxon>Gammaproteobacteria</taxon>
        <taxon>SAR86 cluster</taxon>
    </lineage>
</organism>
<name>A0A368BX61_9GAMM</name>
<dbReference type="InterPro" id="IPR029045">
    <property type="entry name" value="ClpP/crotonase-like_dom_sf"/>
</dbReference>
<accession>A0A368BX61</accession>
<dbReference type="CDD" id="cd06558">
    <property type="entry name" value="crotonase-like"/>
    <property type="match status" value="1"/>
</dbReference>
<evidence type="ECO:0000256" key="1">
    <source>
        <dbReference type="ARBA" id="ARBA00005254"/>
    </source>
</evidence>
<dbReference type="AlphaFoldDB" id="A0A368BX61"/>
<reference evidence="2 3" key="1">
    <citation type="journal article" date="2018" name="Microbiome">
        <title>Fine metagenomic profile of the Mediterranean stratified and mixed water columns revealed by assembly and recruitment.</title>
        <authorList>
            <person name="Haro-Moreno J.M."/>
            <person name="Lopez-Perez M."/>
            <person name="De La Torre J.R."/>
            <person name="Picazo A."/>
            <person name="Camacho A."/>
            <person name="Rodriguez-Valera F."/>
        </authorList>
    </citation>
    <scope>NUCLEOTIDE SEQUENCE [LARGE SCALE GENOMIC DNA]</scope>
    <source>
        <strain evidence="2">MED-G82</strain>
    </source>
</reference>
<comment type="caution">
    <text evidence="2">The sequence shown here is derived from an EMBL/GenBank/DDBJ whole genome shotgun (WGS) entry which is preliminary data.</text>
</comment>
<gene>
    <name evidence="2" type="ORF">DBW96_02140</name>
</gene>
<dbReference type="PANTHER" id="PTHR11941">
    <property type="entry name" value="ENOYL-COA HYDRATASE-RELATED"/>
    <property type="match status" value="1"/>
</dbReference>
<proteinExistence type="inferred from homology"/>
<dbReference type="PANTHER" id="PTHR11941:SF54">
    <property type="entry name" value="ENOYL-COA HYDRATASE, MITOCHONDRIAL"/>
    <property type="match status" value="1"/>
</dbReference>
<dbReference type="Gene3D" id="3.90.226.10">
    <property type="entry name" value="2-enoyl-CoA Hydratase, Chain A, domain 1"/>
    <property type="match status" value="1"/>
</dbReference>
<dbReference type="GO" id="GO:0003824">
    <property type="term" value="F:catalytic activity"/>
    <property type="evidence" value="ECO:0007669"/>
    <property type="project" value="UniProtKB-ARBA"/>
</dbReference>
<evidence type="ECO:0000313" key="2">
    <source>
        <dbReference type="EMBL" id="RCL41474.1"/>
    </source>
</evidence>
<dbReference type="SUPFAM" id="SSF52096">
    <property type="entry name" value="ClpP/crotonase"/>
    <property type="match status" value="1"/>
</dbReference>
<evidence type="ECO:0000313" key="3">
    <source>
        <dbReference type="Proteomes" id="UP000253307"/>
    </source>
</evidence>
<comment type="similarity">
    <text evidence="1">Belongs to the enoyl-CoA hydratase/isomerase family.</text>
</comment>
<dbReference type="Pfam" id="PF00378">
    <property type="entry name" value="ECH_1"/>
    <property type="match status" value="1"/>
</dbReference>
<dbReference type="GO" id="GO:0006635">
    <property type="term" value="P:fatty acid beta-oxidation"/>
    <property type="evidence" value="ECO:0007669"/>
    <property type="project" value="TreeGrafter"/>
</dbReference>
<sequence>MTAKIEFQNDISIITLDDGKANVFSQNMLESLYECLSQVHRDKGCLVITGRKGIFSAGFDLKTFASGDREKIARMVTLGNQLLYDIYTFPRPVIVAASGHCIALGVFILCCADYRIGVNGEYICQANEVRNNMDIPTQMMEILKDRVSKKHFYNAVLHGLPFSTVDAVEAGYLDEVVTEESLMKAAFEKAEDLATLGHPFYENTKRYAKDETAKVVLDAMNKFKQKVL</sequence>
<protein>
    <submittedName>
        <fullName evidence="2">Crotonase/enoyl-CoA hydratase family protein</fullName>
    </submittedName>
</protein>
<dbReference type="NCBIfam" id="NF004858">
    <property type="entry name" value="PRK06213.1"/>
    <property type="match status" value="1"/>
</dbReference>
<dbReference type="EMBL" id="QOPE01000012">
    <property type="protein sequence ID" value="RCL41474.1"/>
    <property type="molecule type" value="Genomic_DNA"/>
</dbReference>
<dbReference type="InterPro" id="IPR001753">
    <property type="entry name" value="Enoyl-CoA_hydra/iso"/>
</dbReference>
<dbReference type="Proteomes" id="UP000253307">
    <property type="component" value="Unassembled WGS sequence"/>
</dbReference>